<reference evidence="2" key="1">
    <citation type="thesis" date="2020" institute="ProQuest LLC" country="789 East Eisenhower Parkway, Ann Arbor, MI, USA">
        <title>Comparative Genomics and Chromosome Evolution.</title>
        <authorList>
            <person name="Mudd A.B."/>
        </authorList>
    </citation>
    <scope>NUCLEOTIDE SEQUENCE</scope>
    <source>
        <strain evidence="2">237g6f4</strain>
        <tissue evidence="2">Blood</tissue>
    </source>
</reference>
<feature type="non-terminal residue" evidence="2">
    <location>
        <position position="449"/>
    </location>
</feature>
<dbReference type="AlphaFoldDB" id="A0AAV6YW81"/>
<feature type="compositionally biased region" description="Pro residues" evidence="1">
    <location>
        <begin position="351"/>
        <end position="368"/>
    </location>
</feature>
<accession>A0AAV6YW81</accession>
<dbReference type="Proteomes" id="UP000824782">
    <property type="component" value="Unassembled WGS sequence"/>
</dbReference>
<protein>
    <submittedName>
        <fullName evidence="2">Uncharacterized protein</fullName>
    </submittedName>
</protein>
<sequence>MTVRRAAEVTRNKNHTVHRVTPAGKENSGTWKKLEGPQLHLSVKSQTVNKSHSVKYHQDILLGKSPLKGLENQPRSEDTKGLRQNMLSNKMTINDPMMEINVKDPGLILKKQLSNTKSSPIPQKITLKKTSSIKDKISEWEGKRETQSPVLSRKESILVKRQDSFGTTFGDTNVDDVKNRQKGSFKRMFSWETEKDIEQKDSIKLEKKAEKETNLNIESKEQVNAKKDQATVLSQVKKFERSLKDGPVEGLPQLPGTYYSPQSLVDSENQENRPGSKTKWGSDSENAEPIFGTVGEGRTSRRTSNVDNVYTEPGAPEKTLPINPLPKPRRTFRHEGEVGPVRTGLRKRDLPPLPCIPPPPLPTSPPPSAVSRRLWNSKHRNNGDHRKSYEFEDLLQSSENGRVDWYAQTKLAITRTLSEENVYEDILGKGWGLRVRPPVTEQIHENRLK</sequence>
<evidence type="ECO:0000313" key="3">
    <source>
        <dbReference type="Proteomes" id="UP000824782"/>
    </source>
</evidence>
<dbReference type="EMBL" id="WNYA01007122">
    <property type="protein sequence ID" value="KAG8541579.1"/>
    <property type="molecule type" value="Genomic_DNA"/>
</dbReference>
<evidence type="ECO:0000256" key="1">
    <source>
        <dbReference type="SAM" id="MobiDB-lite"/>
    </source>
</evidence>
<keyword evidence="3" id="KW-1185">Reference proteome</keyword>
<organism evidence="2 3">
    <name type="scientific">Engystomops pustulosus</name>
    <name type="common">Tungara frog</name>
    <name type="synonym">Physalaemus pustulosus</name>
    <dbReference type="NCBI Taxonomy" id="76066"/>
    <lineage>
        <taxon>Eukaryota</taxon>
        <taxon>Metazoa</taxon>
        <taxon>Chordata</taxon>
        <taxon>Craniata</taxon>
        <taxon>Vertebrata</taxon>
        <taxon>Euteleostomi</taxon>
        <taxon>Amphibia</taxon>
        <taxon>Batrachia</taxon>
        <taxon>Anura</taxon>
        <taxon>Neobatrachia</taxon>
        <taxon>Hyloidea</taxon>
        <taxon>Leptodactylidae</taxon>
        <taxon>Leiuperinae</taxon>
        <taxon>Engystomops</taxon>
    </lineage>
</organism>
<comment type="caution">
    <text evidence="2">The sequence shown here is derived from an EMBL/GenBank/DDBJ whole genome shotgun (WGS) entry which is preliminary data.</text>
</comment>
<gene>
    <name evidence="2" type="ORF">GDO81_028669</name>
</gene>
<proteinExistence type="predicted"/>
<feature type="region of interest" description="Disordered" evidence="1">
    <location>
        <begin position="244"/>
        <end position="371"/>
    </location>
</feature>
<feature type="compositionally biased region" description="Polar residues" evidence="1">
    <location>
        <begin position="259"/>
        <end position="284"/>
    </location>
</feature>
<evidence type="ECO:0000313" key="2">
    <source>
        <dbReference type="EMBL" id="KAG8541579.1"/>
    </source>
</evidence>
<name>A0AAV6YW81_ENGPU</name>